<dbReference type="EMBL" id="CM039176">
    <property type="protein sequence ID" value="KAH9715219.1"/>
    <property type="molecule type" value="Genomic_DNA"/>
</dbReference>
<evidence type="ECO:0000313" key="2">
    <source>
        <dbReference type="Proteomes" id="UP000829398"/>
    </source>
</evidence>
<keyword evidence="2" id="KW-1185">Reference proteome</keyword>
<sequence length="1041" mass="118867">MARSCYATAAKETLQVTSLDNRGDSKNGRQEPVEKLEGVVVSRSDSSRVVKVGSELGEAIKGELVKCLQSHADIFAWSHEDMPGIDQRVACHKLTIRKGARPVRQKRRCFNQERYEAINTEVEKLLKVGFISEAKYPEWISNVILVKKANGKWRMCVDFTDLNKACPKDSFPLPKIYQLVDSTAGHSRLSFMDAFSEYNQIPMDEQDEESITFITNMGLFCYRVMPFGLKNAGATYQRLVNKVFKPLIGHTMEVYVDDMITKSRESRDHVKHLEETFELLRMYKMKLNPEKCAFGVSSGKFLGYLVSHRGIEANPEKIRAVIEMRSPRTVKEVQSLTGKLAAINRFISRATDKCHPFFQIIKKGRKMEWTSECEEAFGQLKEYLARAPLLSTPREGDQLLLYLAISKWATSSVLVREEEGRQHPVYYTSKALVDAETRYPLMEKWALALITAARKLRPYFQAHQIVVMTDQPLRQMLQKPDASGRLVKWSVELSEFDLSYKPRGAVKAQALADFMVDRAEPGEEIREERALTNNQAEYEAFMTGLGLAHALRAERLEIRADSQLICNKLCDQFQVREEKLGLYLKKAKQIVGLFKEVEVKQISRNENFRADMLARMAAIADPKLPKSVPLEMDPIRAYIHDGVLPEDKRQARKLKCRAARYTLLDGVLYRRGFTLPLLRCLDDGEADYVLREIHEGICGNHSGTRTLAFKALQQGYFWPTMHQDAKRMAKNCKTCQSFSEVPAQPPKKLTTMTSPWPFAQWGIDLIGPLPKGRGAATHAIVAIDYFTKWVEVGVLSQITERKITDFIWKNIICRYGIPYTVITDNGRQFDNNNFREFYRNLGVDLKFCTPAHPQANGQVEAANKVIKKLLKIRLGEKKGAWVDELPGVLWAYRTTPKTATGETPFALAFGHEAVVPAEIGVGTHRTEYFNEEQNDEQICLSLDLLEEKREGASQKVAQCQQRVTRYYNKNVRVRQFRAGDWVLRKVNQNTRDPNHGALGPKWEGPYRVIRATGPGAYKLAYPDGRDVKRSWNAEHLKKYFQ</sequence>
<comment type="caution">
    <text evidence="1">The sequence shown here is derived from an EMBL/GenBank/DDBJ whole genome shotgun (WGS) entry which is preliminary data.</text>
</comment>
<dbReference type="Proteomes" id="UP000829398">
    <property type="component" value="Chromosome 7"/>
</dbReference>
<organism evidence="1 2">
    <name type="scientific">Citrus sinensis</name>
    <name type="common">Sweet orange</name>
    <name type="synonym">Citrus aurantium var. sinensis</name>
    <dbReference type="NCBI Taxonomy" id="2711"/>
    <lineage>
        <taxon>Eukaryota</taxon>
        <taxon>Viridiplantae</taxon>
        <taxon>Streptophyta</taxon>
        <taxon>Embryophyta</taxon>
        <taxon>Tracheophyta</taxon>
        <taxon>Spermatophyta</taxon>
        <taxon>Magnoliopsida</taxon>
        <taxon>eudicotyledons</taxon>
        <taxon>Gunneridae</taxon>
        <taxon>Pentapetalae</taxon>
        <taxon>rosids</taxon>
        <taxon>malvids</taxon>
        <taxon>Sapindales</taxon>
        <taxon>Rutaceae</taxon>
        <taxon>Aurantioideae</taxon>
        <taxon>Citrus</taxon>
    </lineage>
</organism>
<protein>
    <submittedName>
        <fullName evidence="1">Ribonuclease H</fullName>
    </submittedName>
</protein>
<accession>A0ACB8JCF5</accession>
<reference evidence="2" key="1">
    <citation type="journal article" date="2023" name="Hortic. Res.">
        <title>A chromosome-level phased genome enabling allele-level studies in sweet orange: a case study on citrus Huanglongbing tolerance.</title>
        <authorList>
            <person name="Wu B."/>
            <person name="Yu Q."/>
            <person name="Deng Z."/>
            <person name="Duan Y."/>
            <person name="Luo F."/>
            <person name="Gmitter F. Jr."/>
        </authorList>
    </citation>
    <scope>NUCLEOTIDE SEQUENCE [LARGE SCALE GENOMIC DNA]</scope>
    <source>
        <strain evidence="2">cv. Valencia</strain>
    </source>
</reference>
<gene>
    <name evidence="1" type="ORF">KPL71_020977</name>
</gene>
<proteinExistence type="predicted"/>
<evidence type="ECO:0000313" key="1">
    <source>
        <dbReference type="EMBL" id="KAH9715219.1"/>
    </source>
</evidence>
<name>A0ACB8JCF5_CITSI</name>